<comment type="caution">
    <text evidence="9">The sequence shown here is derived from an EMBL/GenBank/DDBJ whole genome shotgun (WGS) entry which is preliminary data.</text>
</comment>
<feature type="domain" description="MYND-type" evidence="8">
    <location>
        <begin position="74"/>
        <end position="112"/>
    </location>
</feature>
<comment type="similarity">
    <text evidence="1">Belongs to the peptidase C19 family.</text>
</comment>
<feature type="compositionally biased region" description="Basic and acidic residues" evidence="6">
    <location>
        <begin position="691"/>
        <end position="705"/>
    </location>
</feature>
<feature type="region of interest" description="Disordered" evidence="6">
    <location>
        <begin position="751"/>
        <end position="772"/>
    </location>
</feature>
<evidence type="ECO:0000256" key="2">
    <source>
        <dbReference type="ARBA" id="ARBA00022723"/>
    </source>
</evidence>
<dbReference type="FunFam" id="3.90.70.10:FF:000026">
    <property type="entry name" value="Ubiquitin carboxyl-terminal hydrolase 15"/>
    <property type="match status" value="1"/>
</dbReference>
<feature type="region of interest" description="Disordered" evidence="6">
    <location>
        <begin position="829"/>
        <end position="861"/>
    </location>
</feature>
<evidence type="ECO:0000256" key="3">
    <source>
        <dbReference type="ARBA" id="ARBA00022771"/>
    </source>
</evidence>
<dbReference type="InterPro" id="IPR002893">
    <property type="entry name" value="Znf_MYND"/>
</dbReference>
<dbReference type="InterPro" id="IPR001394">
    <property type="entry name" value="Peptidase_C19_UCH"/>
</dbReference>
<name>A0A199VZE2_ANACO</name>
<dbReference type="PANTHER" id="PTHR24006">
    <property type="entry name" value="UBIQUITIN CARBOXYL-TERMINAL HYDROLASE"/>
    <property type="match status" value="1"/>
</dbReference>
<dbReference type="EMBL" id="LSRQ01000505">
    <property type="protein sequence ID" value="OAY82394.1"/>
    <property type="molecule type" value="Genomic_DNA"/>
</dbReference>
<dbReference type="Pfam" id="PF00443">
    <property type="entry name" value="UCH"/>
    <property type="match status" value="1"/>
</dbReference>
<keyword evidence="9" id="KW-0378">Hydrolase</keyword>
<proteinExistence type="inferred from homology"/>
<keyword evidence="2" id="KW-0479">Metal-binding</keyword>
<feature type="region of interest" description="Disordered" evidence="6">
    <location>
        <begin position="573"/>
        <end position="597"/>
    </location>
</feature>
<dbReference type="CDD" id="cd02661">
    <property type="entry name" value="Peptidase_C19E"/>
    <property type="match status" value="1"/>
</dbReference>
<dbReference type="PROSITE" id="PS50865">
    <property type="entry name" value="ZF_MYND_2"/>
    <property type="match status" value="1"/>
</dbReference>
<evidence type="ECO:0000256" key="5">
    <source>
        <dbReference type="PROSITE-ProRule" id="PRU00134"/>
    </source>
</evidence>
<dbReference type="PANTHER" id="PTHR24006:SF677">
    <property type="entry name" value="UBIQUITIN CARBOXYL-TERMINAL HYDROLASE 19"/>
    <property type="match status" value="1"/>
</dbReference>
<dbReference type="GO" id="GO:0008270">
    <property type="term" value="F:zinc ion binding"/>
    <property type="evidence" value="ECO:0007669"/>
    <property type="project" value="UniProtKB-KW"/>
</dbReference>
<keyword evidence="4" id="KW-0862">Zinc</keyword>
<evidence type="ECO:0000313" key="10">
    <source>
        <dbReference type="Proteomes" id="UP000092600"/>
    </source>
</evidence>
<dbReference type="InterPro" id="IPR028889">
    <property type="entry name" value="USP"/>
</dbReference>
<evidence type="ECO:0000256" key="1">
    <source>
        <dbReference type="ARBA" id="ARBA00009085"/>
    </source>
</evidence>
<dbReference type="Gene3D" id="6.10.140.2220">
    <property type="match status" value="1"/>
</dbReference>
<evidence type="ECO:0000256" key="6">
    <source>
        <dbReference type="SAM" id="MobiDB-lite"/>
    </source>
</evidence>
<evidence type="ECO:0000256" key="4">
    <source>
        <dbReference type="ARBA" id="ARBA00022833"/>
    </source>
</evidence>
<dbReference type="GO" id="GO:0004843">
    <property type="term" value="F:cysteine-type deubiquitinase activity"/>
    <property type="evidence" value="ECO:0007669"/>
    <property type="project" value="InterPro"/>
</dbReference>
<dbReference type="Pfam" id="PF01753">
    <property type="entry name" value="zf-MYND"/>
    <property type="match status" value="1"/>
</dbReference>
<dbReference type="InterPro" id="IPR018200">
    <property type="entry name" value="USP_CS"/>
</dbReference>
<organism evidence="9 10">
    <name type="scientific">Ananas comosus</name>
    <name type="common">Pineapple</name>
    <name type="synonym">Ananas ananas</name>
    <dbReference type="NCBI Taxonomy" id="4615"/>
    <lineage>
        <taxon>Eukaryota</taxon>
        <taxon>Viridiplantae</taxon>
        <taxon>Streptophyta</taxon>
        <taxon>Embryophyta</taxon>
        <taxon>Tracheophyta</taxon>
        <taxon>Spermatophyta</taxon>
        <taxon>Magnoliopsida</taxon>
        <taxon>Liliopsida</taxon>
        <taxon>Poales</taxon>
        <taxon>Bromeliaceae</taxon>
        <taxon>Bromelioideae</taxon>
        <taxon>Ananas</taxon>
    </lineage>
</organism>
<dbReference type="Gramene" id="Aco006507.1.mrna1">
    <property type="protein sequence ID" value="Aco006507.1.mrna1"/>
    <property type="gene ID" value="Aco006507.1.path1"/>
</dbReference>
<dbReference type="InterPro" id="IPR038765">
    <property type="entry name" value="Papain-like_cys_pep_sf"/>
</dbReference>
<dbReference type="Gene3D" id="3.90.70.10">
    <property type="entry name" value="Cysteine proteinases"/>
    <property type="match status" value="1"/>
</dbReference>
<dbReference type="PROSITE" id="PS50235">
    <property type="entry name" value="USP_3"/>
    <property type="match status" value="1"/>
</dbReference>
<evidence type="ECO:0000313" key="9">
    <source>
        <dbReference type="EMBL" id="OAY82394.1"/>
    </source>
</evidence>
<accession>A0A199VZE2</accession>
<feature type="compositionally biased region" description="Polar residues" evidence="6">
    <location>
        <begin position="574"/>
        <end position="590"/>
    </location>
</feature>
<evidence type="ECO:0000259" key="8">
    <source>
        <dbReference type="PROSITE" id="PS50865"/>
    </source>
</evidence>
<dbReference type="GO" id="GO:0016579">
    <property type="term" value="P:protein deubiquitination"/>
    <property type="evidence" value="ECO:0007669"/>
    <property type="project" value="InterPro"/>
</dbReference>
<dbReference type="GO" id="GO:0005829">
    <property type="term" value="C:cytosol"/>
    <property type="evidence" value="ECO:0007669"/>
    <property type="project" value="TreeGrafter"/>
</dbReference>
<dbReference type="Proteomes" id="UP000092600">
    <property type="component" value="Unassembled WGS sequence"/>
</dbReference>
<dbReference type="AlphaFoldDB" id="A0A199VZE2"/>
<feature type="region of interest" description="Disordered" evidence="6">
    <location>
        <begin position="628"/>
        <end position="656"/>
    </location>
</feature>
<reference evidence="9 10" key="1">
    <citation type="journal article" date="2016" name="DNA Res.">
        <title>The draft genome of MD-2 pineapple using hybrid error correction of long reads.</title>
        <authorList>
            <person name="Redwan R.M."/>
            <person name="Saidin A."/>
            <person name="Kumar S.V."/>
        </authorList>
    </citation>
    <scope>NUCLEOTIDE SEQUENCE [LARGE SCALE GENOMIC DNA]</scope>
    <source>
        <strain evidence="10">cv. MD2</strain>
        <tissue evidence="9">Leaf</tissue>
    </source>
</reference>
<keyword evidence="3 5" id="KW-0863">Zinc-finger</keyword>
<feature type="domain" description="USP" evidence="7">
    <location>
        <begin position="180"/>
        <end position="493"/>
    </location>
</feature>
<gene>
    <name evidence="9" type="ORF">ACMD2_16466</name>
</gene>
<feature type="region of interest" description="Disordered" evidence="6">
    <location>
        <begin position="793"/>
        <end position="813"/>
    </location>
</feature>
<dbReference type="STRING" id="4615.A0A199VZE2"/>
<dbReference type="SUPFAM" id="SSF144232">
    <property type="entry name" value="HIT/MYND zinc finger-like"/>
    <property type="match status" value="1"/>
</dbReference>
<feature type="compositionally biased region" description="Polar residues" evidence="6">
    <location>
        <begin position="721"/>
        <end position="730"/>
    </location>
</feature>
<dbReference type="SUPFAM" id="SSF54001">
    <property type="entry name" value="Cysteine proteinases"/>
    <property type="match status" value="1"/>
</dbReference>
<dbReference type="PROSITE" id="PS00972">
    <property type="entry name" value="USP_1"/>
    <property type="match status" value="1"/>
</dbReference>
<feature type="compositionally biased region" description="Polar residues" evidence="6">
    <location>
        <begin position="793"/>
        <end position="805"/>
    </location>
</feature>
<feature type="region of interest" description="Disordered" evidence="6">
    <location>
        <begin position="688"/>
        <end position="730"/>
    </location>
</feature>
<sequence>MPGSAALPALDLPALLQLALLALLLLSVAVVVVRRAASRYFVVDASFEDPPAAADLEASRRVMSIGGGGGDGDCATCGSPGSTKKCSRCKRVRYCSQECQSKHWKADHQFKCKQLRLSDSTDVALPGDGGNRRKSSEFRHISLVPANGTYRLFKKPSKVLFPYDEFLKLFNWEKPGFPPCGLLNCGNSCFANVVLQCLASTRPLVAYLLEKDHCRECVRKQEDWCFLCEFQIHIRRASESLQPFSPINILSRLPNIGGNLGYGRQEDAHEFVRFAIDKMQSACLDEFGGEKALDPSIQETTLIQHIFGGHLQSQPVYIQVTCTECNMISKRYENMMDLTVEIHGDVESLEECLDQFTAKEWLDGENKYKCDGCNDYVKAWKRLTVHQAPNILTITLKRFQSGRFGKLNKRVTFPEILDLTRYISGGGDGSDVYALYAVVVHLDMLNASFFGHYICFTKDYHGNWYRIDDCKVMPVEVDEVLAQGAYMLLYSRRTARKEPLIKPSDSLKKQQSSDLLVTSLMPGSAMNCVTQKSSIEHSMLRDTEHGVKLPIEGSESMGPDASADVRPRLPVVIDSQNAEDARNPSSSSASEGHREENHVLPSITSKLFACPASESPSLKAQCLEPSRSADNECPMEIDVPSASSLGSELSGDSRPEVENSVASCSLSDWCNEGKNAFSVPFGNSGEASSSRSKELFPRGFLDKTPSRKKSLHSRREAQVGNALSSPRANGLSNGCPDLGFVEQKLNDSLSRASSSRCESNGESKDLSSSRNGKGILEEELAFSARGVLAKSYRSNSHCDGSTESATFPHLEGRNSTETNCGYYQTAFADTNGGPLGKGEQAEHVGLRRRLVSSEAVDQNGN</sequence>
<evidence type="ECO:0000259" key="7">
    <source>
        <dbReference type="PROSITE" id="PS50235"/>
    </source>
</evidence>
<protein>
    <submittedName>
        <fullName evidence="9">Ubiquitin carboxyl-terminal hydrolase 19</fullName>
    </submittedName>
</protein>
<dbReference type="InterPro" id="IPR050164">
    <property type="entry name" value="Peptidase_C19"/>
</dbReference>
<dbReference type="GO" id="GO:0005634">
    <property type="term" value="C:nucleus"/>
    <property type="evidence" value="ECO:0007669"/>
    <property type="project" value="TreeGrafter"/>
</dbReference>
<dbReference type="PROSITE" id="PS01360">
    <property type="entry name" value="ZF_MYND_1"/>
    <property type="match status" value="1"/>
</dbReference>